<sequence>MRRHIRFHLNGEARELEAAPPTLTLLQYLREHEGLVGTKEGCAEGDCGACTVTVGELVDGAVQYRALNACILFIGALDGKSVTTVEGVRAADGALHPAQAALVERHGSQCGFCTPGFVMSLYTAYRQGGVADRAAVNDLLAGNLCRCTGYGPIIDAALEMRGRPAPAGEAERAAAEKAALEAMADDQTLATEAPEGRFFAPASADELARLYGEHPEAVIVAGATDVGLWVTKLHRRLETVLYLGRVRELKDISVRDGRLEIGAGVTYADAHAVLAEHFPDFGELIRRLGARQVREAGTIGGNIANGSPIGDSPPALIALGATLVLRKGAARREIPLESFFIDYGKQDRAPGEFVERIRVPLDGAGERLRCYKLSKRFDQDISAVCGCFNIAIVDGRVTSARIAYGGVAAVPKRARAVEAALEGAAWNEATIEAAVAAYDRDFSPISDMRATAGYRLLAAKNMLRRCWHESHAPLAETRLVGRGAAVA</sequence>
<dbReference type="Gene3D" id="3.30.465.10">
    <property type="match status" value="1"/>
</dbReference>
<dbReference type="Pfam" id="PF00111">
    <property type="entry name" value="Fer2"/>
    <property type="match status" value="1"/>
</dbReference>
<dbReference type="InterPro" id="IPR016166">
    <property type="entry name" value="FAD-bd_PCMH"/>
</dbReference>
<protein>
    <submittedName>
        <fullName evidence="8">4-hydroxybenzoyl-CoA reductase subunit gamma</fullName>
        <ecNumber evidence="8">1.3.7.9</ecNumber>
    </submittedName>
</protein>
<evidence type="ECO:0000259" key="6">
    <source>
        <dbReference type="PROSITE" id="PS51085"/>
    </source>
</evidence>
<dbReference type="Gene3D" id="1.10.150.120">
    <property type="entry name" value="[2Fe-2S]-binding domain"/>
    <property type="match status" value="1"/>
</dbReference>
<dbReference type="InterPro" id="IPR002888">
    <property type="entry name" value="2Fe-2S-bd"/>
</dbReference>
<dbReference type="GO" id="GO:0051537">
    <property type="term" value="F:2 iron, 2 sulfur cluster binding"/>
    <property type="evidence" value="ECO:0007669"/>
    <property type="project" value="InterPro"/>
</dbReference>
<gene>
    <name evidence="8" type="primary">hcrC</name>
    <name evidence="8" type="ORF">OCH7691_04012</name>
</gene>
<dbReference type="InterPro" id="IPR002346">
    <property type="entry name" value="Mopterin_DH_FAD-bd"/>
</dbReference>
<keyword evidence="2" id="KW-0479">Metal-binding</keyword>
<dbReference type="PROSITE" id="PS51085">
    <property type="entry name" value="2FE2S_FER_2"/>
    <property type="match status" value="1"/>
</dbReference>
<dbReference type="InParanoid" id="A0A1Y5TX98"/>
<dbReference type="PROSITE" id="PS51387">
    <property type="entry name" value="FAD_PCMH"/>
    <property type="match status" value="1"/>
</dbReference>
<evidence type="ECO:0000256" key="1">
    <source>
        <dbReference type="ARBA" id="ARBA00022630"/>
    </source>
</evidence>
<dbReference type="InterPro" id="IPR036683">
    <property type="entry name" value="CO_DH_flav_C_dom_sf"/>
</dbReference>
<keyword evidence="5" id="KW-0408">Iron</keyword>
<dbReference type="PANTHER" id="PTHR45444:SF3">
    <property type="entry name" value="XANTHINE DEHYDROGENASE"/>
    <property type="match status" value="1"/>
</dbReference>
<dbReference type="InterPro" id="IPR016167">
    <property type="entry name" value="FAD-bd_PCMH_sub1"/>
</dbReference>
<dbReference type="InterPro" id="IPR036318">
    <property type="entry name" value="FAD-bd_PCMH-like_sf"/>
</dbReference>
<dbReference type="SUPFAM" id="SSF55447">
    <property type="entry name" value="CO dehydrogenase flavoprotein C-terminal domain-like"/>
    <property type="match status" value="1"/>
</dbReference>
<proteinExistence type="predicted"/>
<dbReference type="Pfam" id="PF00941">
    <property type="entry name" value="FAD_binding_5"/>
    <property type="match status" value="1"/>
</dbReference>
<dbReference type="EMBL" id="FWFR01000004">
    <property type="protein sequence ID" value="SLN75985.1"/>
    <property type="molecule type" value="Genomic_DNA"/>
</dbReference>
<dbReference type="InterPro" id="IPR014307">
    <property type="entry name" value="Xanthine_DH_ssu"/>
</dbReference>
<dbReference type="Gene3D" id="3.30.390.50">
    <property type="entry name" value="CO dehydrogenase flavoprotein, C-terminal domain"/>
    <property type="match status" value="1"/>
</dbReference>
<dbReference type="GO" id="GO:0005506">
    <property type="term" value="F:iron ion binding"/>
    <property type="evidence" value="ECO:0007669"/>
    <property type="project" value="InterPro"/>
</dbReference>
<dbReference type="GO" id="GO:0004854">
    <property type="term" value="F:xanthine dehydrogenase activity"/>
    <property type="evidence" value="ECO:0007669"/>
    <property type="project" value="InterPro"/>
</dbReference>
<dbReference type="SUPFAM" id="SSF47741">
    <property type="entry name" value="CO dehydrogenase ISP C-domain like"/>
    <property type="match status" value="1"/>
</dbReference>
<dbReference type="PROSITE" id="PS00197">
    <property type="entry name" value="2FE2S_FER_1"/>
    <property type="match status" value="1"/>
</dbReference>
<keyword evidence="1" id="KW-0285">Flavoprotein</keyword>
<dbReference type="NCBIfam" id="TIGR02963">
    <property type="entry name" value="xanthine_xdhA"/>
    <property type="match status" value="1"/>
</dbReference>
<dbReference type="CDD" id="cd00207">
    <property type="entry name" value="fer2"/>
    <property type="match status" value="1"/>
</dbReference>
<dbReference type="SMART" id="SM01092">
    <property type="entry name" value="CO_deh_flav_C"/>
    <property type="match status" value="1"/>
</dbReference>
<dbReference type="RefSeq" id="WP_085885343.1">
    <property type="nucleotide sequence ID" value="NZ_FWFR01000004.1"/>
</dbReference>
<dbReference type="AlphaFoldDB" id="A0A1Y5TX98"/>
<evidence type="ECO:0000256" key="4">
    <source>
        <dbReference type="ARBA" id="ARBA00023002"/>
    </source>
</evidence>
<evidence type="ECO:0000256" key="2">
    <source>
        <dbReference type="ARBA" id="ARBA00022723"/>
    </source>
</evidence>
<dbReference type="EC" id="1.3.7.9" evidence="8"/>
<dbReference type="SUPFAM" id="SSF56176">
    <property type="entry name" value="FAD-binding/transporter-associated domain-like"/>
    <property type="match status" value="1"/>
</dbReference>
<dbReference type="Proteomes" id="UP000193200">
    <property type="component" value="Unassembled WGS sequence"/>
</dbReference>
<dbReference type="GO" id="GO:0071949">
    <property type="term" value="F:FAD binding"/>
    <property type="evidence" value="ECO:0007669"/>
    <property type="project" value="InterPro"/>
</dbReference>
<keyword evidence="4 8" id="KW-0560">Oxidoreductase</keyword>
<dbReference type="InterPro" id="IPR036010">
    <property type="entry name" value="2Fe-2S_ferredoxin-like_sf"/>
</dbReference>
<dbReference type="Pfam" id="PF01799">
    <property type="entry name" value="Fer2_2"/>
    <property type="match status" value="1"/>
</dbReference>
<dbReference type="PANTHER" id="PTHR45444">
    <property type="entry name" value="XANTHINE DEHYDROGENASE"/>
    <property type="match status" value="1"/>
</dbReference>
<evidence type="ECO:0000313" key="8">
    <source>
        <dbReference type="EMBL" id="SLN75985.1"/>
    </source>
</evidence>
<feature type="domain" description="2Fe-2S ferredoxin-type" evidence="6">
    <location>
        <begin position="3"/>
        <end position="88"/>
    </location>
</feature>
<dbReference type="InterPro" id="IPR012675">
    <property type="entry name" value="Beta-grasp_dom_sf"/>
</dbReference>
<evidence type="ECO:0000256" key="3">
    <source>
        <dbReference type="ARBA" id="ARBA00022827"/>
    </source>
</evidence>
<dbReference type="Gene3D" id="3.30.43.10">
    <property type="entry name" value="Uridine Diphospho-n-acetylenolpyruvylglucosamine Reductase, domain 2"/>
    <property type="match status" value="1"/>
</dbReference>
<evidence type="ECO:0000313" key="9">
    <source>
        <dbReference type="Proteomes" id="UP000193200"/>
    </source>
</evidence>
<dbReference type="Gene3D" id="3.10.20.30">
    <property type="match status" value="1"/>
</dbReference>
<dbReference type="InterPro" id="IPR016208">
    <property type="entry name" value="Ald_Oxase/xanthine_DH-like"/>
</dbReference>
<dbReference type="InterPro" id="IPR006058">
    <property type="entry name" value="2Fe2S_fd_BS"/>
</dbReference>
<dbReference type="InterPro" id="IPR036884">
    <property type="entry name" value="2Fe-2S-bd_dom_sf"/>
</dbReference>
<name>A0A1Y5TX98_9PROT</name>
<dbReference type="InterPro" id="IPR016169">
    <property type="entry name" value="FAD-bd_PCMH_sub2"/>
</dbReference>
<keyword evidence="3" id="KW-0274">FAD</keyword>
<dbReference type="Pfam" id="PF03450">
    <property type="entry name" value="CO_deh_flav_C"/>
    <property type="match status" value="1"/>
</dbReference>
<dbReference type="OrthoDB" id="9792018at2"/>
<dbReference type="InterPro" id="IPR005107">
    <property type="entry name" value="CO_DH_flav_C"/>
</dbReference>
<keyword evidence="9" id="KW-1185">Reference proteome</keyword>
<dbReference type="SUPFAM" id="SSF54292">
    <property type="entry name" value="2Fe-2S ferredoxin-like"/>
    <property type="match status" value="1"/>
</dbReference>
<feature type="domain" description="FAD-binding PCMH-type" evidence="7">
    <location>
        <begin position="191"/>
        <end position="364"/>
    </location>
</feature>
<organism evidence="8 9">
    <name type="scientific">Oceanibacterium hippocampi</name>
    <dbReference type="NCBI Taxonomy" id="745714"/>
    <lineage>
        <taxon>Bacteria</taxon>
        <taxon>Pseudomonadati</taxon>
        <taxon>Pseudomonadota</taxon>
        <taxon>Alphaproteobacteria</taxon>
        <taxon>Sneathiellales</taxon>
        <taxon>Sneathiellaceae</taxon>
        <taxon>Oceanibacterium</taxon>
    </lineage>
</organism>
<reference evidence="8 9" key="1">
    <citation type="submission" date="2017-03" db="EMBL/GenBank/DDBJ databases">
        <authorList>
            <person name="Afonso C.L."/>
            <person name="Miller P.J."/>
            <person name="Scott M.A."/>
            <person name="Spackman E."/>
            <person name="Goraichik I."/>
            <person name="Dimitrov K.M."/>
            <person name="Suarez D.L."/>
            <person name="Swayne D.E."/>
        </authorList>
    </citation>
    <scope>NUCLEOTIDE SEQUENCE [LARGE SCALE GENOMIC DNA]</scope>
    <source>
        <strain evidence="8 9">CECT 7691</strain>
    </source>
</reference>
<dbReference type="InterPro" id="IPR001041">
    <property type="entry name" value="2Fe-2S_ferredoxin-type"/>
</dbReference>
<accession>A0A1Y5TX98</accession>
<dbReference type="PIRSF" id="PIRSF036557">
    <property type="entry name" value="XdhA_RC"/>
    <property type="match status" value="1"/>
</dbReference>
<evidence type="ECO:0000256" key="5">
    <source>
        <dbReference type="ARBA" id="ARBA00023004"/>
    </source>
</evidence>
<evidence type="ECO:0000259" key="7">
    <source>
        <dbReference type="PROSITE" id="PS51387"/>
    </source>
</evidence>
<dbReference type="InterPro" id="IPR012175">
    <property type="entry name" value="Xanth_DH_ssu_bac"/>
</dbReference>